<dbReference type="InterPro" id="IPR018080">
    <property type="entry name" value="Band_7/stomatin-like_CS"/>
</dbReference>
<evidence type="ECO:0000256" key="7">
    <source>
        <dbReference type="SAM" id="Phobius"/>
    </source>
</evidence>
<feature type="domain" description="Band 7" evidence="8">
    <location>
        <begin position="44"/>
        <end position="202"/>
    </location>
</feature>
<dbReference type="FunFam" id="3.30.479.30:FF:000004">
    <property type="entry name" value="Putative membrane protease family, stomatin"/>
    <property type="match status" value="1"/>
</dbReference>
<dbReference type="AlphaFoldDB" id="A0A9J6P9L2"/>
<gene>
    <name evidence="9" type="ORF">NJQ99_04000</name>
</gene>
<evidence type="ECO:0000256" key="1">
    <source>
        <dbReference type="ARBA" id="ARBA00004167"/>
    </source>
</evidence>
<comment type="similarity">
    <text evidence="2">Belongs to the band 7/mec-2 family.</text>
</comment>
<evidence type="ECO:0000313" key="10">
    <source>
        <dbReference type="Proteomes" id="UP001055804"/>
    </source>
</evidence>
<dbReference type="PANTHER" id="PTHR43327">
    <property type="entry name" value="STOMATIN-LIKE PROTEIN 2, MITOCHONDRIAL"/>
    <property type="match status" value="1"/>
</dbReference>
<dbReference type="Gene3D" id="3.30.479.30">
    <property type="entry name" value="Band 7 domain"/>
    <property type="match status" value="1"/>
</dbReference>
<name>A0A9J6P9L2_9PROT</name>
<keyword evidence="4 7" id="KW-0812">Transmembrane</keyword>
<dbReference type="SMART" id="SM00244">
    <property type="entry name" value="PHB"/>
    <property type="match status" value="1"/>
</dbReference>
<dbReference type="InterPro" id="IPR050710">
    <property type="entry name" value="Band7/mec-2_domain"/>
</dbReference>
<dbReference type="PROSITE" id="PS01270">
    <property type="entry name" value="BAND_7"/>
    <property type="match status" value="1"/>
</dbReference>
<sequence>MPVADRKGSMRRRLAKGEAPPMIVTPFMIATLIVAVIAVAIIYAGIKTVPQGEQWTVERFGRYTRTLESGLRVIVPFVDQVGKRLSIMEQVLDVPEQTVITKDNAAVIADGVVFFRVDNTARAAYQVQNLHDAIVNLTTTNLRSVIGSMDLDDTLSKRAEINEILMGIIDEATNPWGVKIMRIEIRDLRMSDELQDAMNLQMTAERRRRASVTEANGLREAEILKAQGQKEAEILRAQGLREAAFLEAEARERAAEADAKATTMVSRAIAEGDIQAVQFFLGQKYVEALQTIGSSPNSKLVLMPLEAAGVTGAIAGVGELVKSMGTGQAAR</sequence>
<protein>
    <recommendedName>
        <fullName evidence="3">Protein QmcA</fullName>
    </recommendedName>
</protein>
<dbReference type="PANTHER" id="PTHR43327:SF10">
    <property type="entry name" value="STOMATIN-LIKE PROTEIN 2, MITOCHONDRIAL"/>
    <property type="match status" value="1"/>
</dbReference>
<dbReference type="Proteomes" id="UP001055804">
    <property type="component" value="Unassembled WGS sequence"/>
</dbReference>
<dbReference type="EMBL" id="JAMZFT010000001">
    <property type="protein sequence ID" value="MCP1335565.1"/>
    <property type="molecule type" value="Genomic_DNA"/>
</dbReference>
<dbReference type="PRINTS" id="PR00721">
    <property type="entry name" value="STOMATIN"/>
</dbReference>
<dbReference type="InterPro" id="IPR001972">
    <property type="entry name" value="Stomatin_HflK_fam"/>
</dbReference>
<evidence type="ECO:0000256" key="6">
    <source>
        <dbReference type="ARBA" id="ARBA00023136"/>
    </source>
</evidence>
<feature type="transmembrane region" description="Helical" evidence="7">
    <location>
        <begin position="21"/>
        <end position="46"/>
    </location>
</feature>
<evidence type="ECO:0000256" key="3">
    <source>
        <dbReference type="ARBA" id="ARBA00017055"/>
    </source>
</evidence>
<evidence type="ECO:0000256" key="2">
    <source>
        <dbReference type="ARBA" id="ARBA00008164"/>
    </source>
</evidence>
<comment type="subcellular location">
    <subcellularLocation>
        <location evidence="1">Membrane</location>
        <topology evidence="1">Single-pass membrane protein</topology>
    </subcellularLocation>
</comment>
<keyword evidence="6 7" id="KW-0472">Membrane</keyword>
<proteinExistence type="inferred from homology"/>
<dbReference type="GO" id="GO:0005886">
    <property type="term" value="C:plasma membrane"/>
    <property type="evidence" value="ECO:0007669"/>
    <property type="project" value="UniProtKB-ARBA"/>
</dbReference>
<dbReference type="InterPro" id="IPR001107">
    <property type="entry name" value="Band_7"/>
</dbReference>
<comment type="caution">
    <text evidence="9">The sequence shown here is derived from an EMBL/GenBank/DDBJ whole genome shotgun (WGS) entry which is preliminary data.</text>
</comment>
<evidence type="ECO:0000313" key="9">
    <source>
        <dbReference type="EMBL" id="MCP1335565.1"/>
    </source>
</evidence>
<evidence type="ECO:0000259" key="8">
    <source>
        <dbReference type="SMART" id="SM00244"/>
    </source>
</evidence>
<reference evidence="9" key="1">
    <citation type="submission" date="2022-06" db="EMBL/GenBank/DDBJ databases">
        <title>Isolation and Genomics of Futiania mangrovii gen. nov., sp. nov., a Rare and Metabolically-versatile member in the Class Alphaproteobacteria.</title>
        <authorList>
            <person name="Liu L."/>
            <person name="Huang W.-C."/>
            <person name="Pan J."/>
            <person name="Li J."/>
            <person name="Huang Y."/>
            <person name="Du H."/>
            <person name="Liu Y."/>
            <person name="Li M."/>
        </authorList>
    </citation>
    <scope>NUCLEOTIDE SEQUENCE</scope>
    <source>
        <strain evidence="9">FT118</strain>
    </source>
</reference>
<organism evidence="9 10">
    <name type="scientific">Futiania mangrovi</name>
    <dbReference type="NCBI Taxonomy" id="2959716"/>
    <lineage>
        <taxon>Bacteria</taxon>
        <taxon>Pseudomonadati</taxon>
        <taxon>Pseudomonadota</taxon>
        <taxon>Alphaproteobacteria</taxon>
        <taxon>Futianiales</taxon>
        <taxon>Futianiaceae</taxon>
        <taxon>Futiania</taxon>
    </lineage>
</organism>
<dbReference type="Pfam" id="PF01145">
    <property type="entry name" value="Band_7"/>
    <property type="match status" value="1"/>
</dbReference>
<evidence type="ECO:0000256" key="5">
    <source>
        <dbReference type="ARBA" id="ARBA00022989"/>
    </source>
</evidence>
<keyword evidence="10" id="KW-1185">Reference proteome</keyword>
<keyword evidence="5 7" id="KW-1133">Transmembrane helix</keyword>
<dbReference type="GO" id="GO:0098552">
    <property type="term" value="C:side of membrane"/>
    <property type="evidence" value="ECO:0007669"/>
    <property type="project" value="UniProtKB-ARBA"/>
</dbReference>
<dbReference type="SUPFAM" id="SSF117892">
    <property type="entry name" value="Band 7/SPFH domain"/>
    <property type="match status" value="1"/>
</dbReference>
<evidence type="ECO:0000256" key="4">
    <source>
        <dbReference type="ARBA" id="ARBA00022692"/>
    </source>
</evidence>
<accession>A0A9J6P9L2</accession>
<dbReference type="InterPro" id="IPR036013">
    <property type="entry name" value="Band_7/SPFH_dom_sf"/>
</dbReference>